<gene>
    <name evidence="1" type="ORF">F2Q70_00040817</name>
</gene>
<dbReference type="EMBL" id="QGKY02000190">
    <property type="protein sequence ID" value="KAF2590627.1"/>
    <property type="molecule type" value="Genomic_DNA"/>
</dbReference>
<proteinExistence type="predicted"/>
<sequence>MSKQGRLMGVDMLLLDSKLLAFQTYFPTAVVGKIMGIRTAYSEESQSTPHDDHPNHWNEEPEVFVATNINPKLVGGRLFLNKTSTTHFYLDNECCWCKLSSERGFTSFTCVSCNEENITGVIREVVDKTPGLGPSTRSTWMVAQERSHRLTNLERSEAF</sequence>
<dbReference type="AlphaFoldDB" id="A0A8S9KA46"/>
<reference evidence="1" key="1">
    <citation type="submission" date="2019-12" db="EMBL/GenBank/DDBJ databases">
        <title>Genome sequencing and annotation of Brassica cretica.</title>
        <authorList>
            <person name="Studholme D.J."/>
            <person name="Sarris P.F."/>
        </authorList>
    </citation>
    <scope>NUCLEOTIDE SEQUENCE</scope>
    <source>
        <strain evidence="1">PFS-102/07</strain>
        <tissue evidence="1">Leaf</tissue>
    </source>
</reference>
<organism evidence="1">
    <name type="scientific">Brassica cretica</name>
    <name type="common">Mustard</name>
    <dbReference type="NCBI Taxonomy" id="69181"/>
    <lineage>
        <taxon>Eukaryota</taxon>
        <taxon>Viridiplantae</taxon>
        <taxon>Streptophyta</taxon>
        <taxon>Embryophyta</taxon>
        <taxon>Tracheophyta</taxon>
        <taxon>Spermatophyta</taxon>
        <taxon>Magnoliopsida</taxon>
        <taxon>eudicotyledons</taxon>
        <taxon>Gunneridae</taxon>
        <taxon>Pentapetalae</taxon>
        <taxon>rosids</taxon>
        <taxon>malvids</taxon>
        <taxon>Brassicales</taxon>
        <taxon>Brassicaceae</taxon>
        <taxon>Brassiceae</taxon>
        <taxon>Brassica</taxon>
    </lineage>
</organism>
<accession>A0A8S9KA46</accession>
<protein>
    <submittedName>
        <fullName evidence="1">Uncharacterized protein</fullName>
    </submittedName>
</protein>
<name>A0A8S9KA46_BRACR</name>
<comment type="caution">
    <text evidence="1">The sequence shown here is derived from an EMBL/GenBank/DDBJ whole genome shotgun (WGS) entry which is preliminary data.</text>
</comment>
<evidence type="ECO:0000313" key="1">
    <source>
        <dbReference type="EMBL" id="KAF2590627.1"/>
    </source>
</evidence>